<proteinExistence type="predicted"/>
<protein>
    <submittedName>
        <fullName evidence="2">Uncharacterized protein</fullName>
    </submittedName>
</protein>
<feature type="compositionally biased region" description="Basic residues" evidence="1">
    <location>
        <begin position="167"/>
        <end position="179"/>
    </location>
</feature>
<feature type="compositionally biased region" description="Basic and acidic residues" evidence="1">
    <location>
        <begin position="519"/>
        <end position="528"/>
    </location>
</feature>
<feature type="compositionally biased region" description="Polar residues" evidence="1">
    <location>
        <begin position="311"/>
        <end position="324"/>
    </location>
</feature>
<feature type="region of interest" description="Disordered" evidence="1">
    <location>
        <begin position="84"/>
        <end position="214"/>
    </location>
</feature>
<name>A0A9J6DCZ9_RHIMP</name>
<dbReference type="OMA" id="QEGWAST"/>
<feature type="compositionally biased region" description="Polar residues" evidence="1">
    <location>
        <begin position="530"/>
        <end position="543"/>
    </location>
</feature>
<dbReference type="Proteomes" id="UP000821866">
    <property type="component" value="Chromosome 8"/>
</dbReference>
<keyword evidence="3" id="KW-1185">Reference proteome</keyword>
<sequence length="543" mass="57583">MPRNSSTSGELRGFSRPPCNGPICSDAGASSDAPEPQYAATSGESSPSSCSATSSTSLPQPSGEFTTANLTEATVVQTGSLVFGERQRKWGRPLGSTEESKAQRPAQQIAAAQQAAAAQQLQQSPQQQQPLRLLQANTEGFSAPPSSRPNSNPLSSFSSTFANLVRSSRHGEKRTKAKRPSPSQGGSRRTSPSSSGERETTKNGSAGANSKSSAAVFPRLRKKAMLSPSAQPAAADGATNGLPLVLGSQNIDHTYYRELTPVWEEESQSASAHSVLRQPAFVDFDDNTLDGCEFRRKTLQASEDHGEKSGGVSSPQEGWASTCQVGSPRMNLPWSPTWPELAATQSLILQNLEHLLGDPRAAADPTDPGAAGFLMRQTQNVNISSLLSCLHELRSENIKLEARISYLQARRDQLLAVNAQLMGPLREAPMSNSPMPLVSHASASDVNAAVAVNFSTRTNFPTSFASSSTDKNPDVALGIPLGFPSSAQPATDHQPHQGNELSATPQHGLSGQTAMGHQEGVRSAEHSLHRVSTLSISRQSSYN</sequence>
<dbReference type="OrthoDB" id="20839at2759"/>
<dbReference type="CDD" id="cd20901">
    <property type="entry name" value="CC_AF10"/>
    <property type="match status" value="1"/>
</dbReference>
<feature type="compositionally biased region" description="Low complexity" evidence="1">
    <location>
        <begin position="180"/>
        <end position="195"/>
    </location>
</feature>
<feature type="region of interest" description="Disordered" evidence="1">
    <location>
        <begin position="1"/>
        <end position="66"/>
    </location>
</feature>
<dbReference type="InterPro" id="IPR049773">
    <property type="entry name" value="AF10-like_CC"/>
</dbReference>
<reference evidence="2" key="1">
    <citation type="journal article" date="2020" name="Cell">
        <title>Large-Scale Comparative Analyses of Tick Genomes Elucidate Their Genetic Diversity and Vector Capacities.</title>
        <authorList>
            <consortium name="Tick Genome and Microbiome Consortium (TIGMIC)"/>
            <person name="Jia N."/>
            <person name="Wang J."/>
            <person name="Shi W."/>
            <person name="Du L."/>
            <person name="Sun Y."/>
            <person name="Zhan W."/>
            <person name="Jiang J.F."/>
            <person name="Wang Q."/>
            <person name="Zhang B."/>
            <person name="Ji P."/>
            <person name="Bell-Sakyi L."/>
            <person name="Cui X.M."/>
            <person name="Yuan T.T."/>
            <person name="Jiang B.G."/>
            <person name="Yang W.F."/>
            <person name="Lam T.T."/>
            <person name="Chang Q.C."/>
            <person name="Ding S.J."/>
            <person name="Wang X.J."/>
            <person name="Zhu J.G."/>
            <person name="Ruan X.D."/>
            <person name="Zhao L."/>
            <person name="Wei J.T."/>
            <person name="Ye R.Z."/>
            <person name="Que T.C."/>
            <person name="Du C.H."/>
            <person name="Zhou Y.H."/>
            <person name="Cheng J.X."/>
            <person name="Dai P.F."/>
            <person name="Guo W.B."/>
            <person name="Han X.H."/>
            <person name="Huang E.J."/>
            <person name="Li L.F."/>
            <person name="Wei W."/>
            <person name="Gao Y.C."/>
            <person name="Liu J.Z."/>
            <person name="Shao H.Z."/>
            <person name="Wang X."/>
            <person name="Wang C.C."/>
            <person name="Yang T.C."/>
            <person name="Huo Q.B."/>
            <person name="Li W."/>
            <person name="Chen H.Y."/>
            <person name="Chen S.E."/>
            <person name="Zhou L.G."/>
            <person name="Ni X.B."/>
            <person name="Tian J.H."/>
            <person name="Sheng Y."/>
            <person name="Liu T."/>
            <person name="Pan Y.S."/>
            <person name="Xia L.Y."/>
            <person name="Li J."/>
            <person name="Zhao F."/>
            <person name="Cao W.C."/>
        </authorList>
    </citation>
    <scope>NUCLEOTIDE SEQUENCE</scope>
    <source>
        <strain evidence="2">Rmic-2018</strain>
    </source>
</reference>
<feature type="compositionally biased region" description="Low complexity" evidence="1">
    <location>
        <begin position="202"/>
        <end position="214"/>
    </location>
</feature>
<evidence type="ECO:0000313" key="2">
    <source>
        <dbReference type="EMBL" id="KAH8019997.1"/>
    </source>
</evidence>
<comment type="caution">
    <text evidence="2">The sequence shown here is derived from an EMBL/GenBank/DDBJ whole genome shotgun (WGS) entry which is preliminary data.</text>
</comment>
<dbReference type="VEuPathDB" id="VectorBase:LOC119176799"/>
<evidence type="ECO:0000256" key="1">
    <source>
        <dbReference type="SAM" id="MobiDB-lite"/>
    </source>
</evidence>
<feature type="compositionally biased region" description="Low complexity" evidence="1">
    <location>
        <begin position="103"/>
        <end position="159"/>
    </location>
</feature>
<dbReference type="AlphaFoldDB" id="A0A9J6DCZ9"/>
<accession>A0A9J6DCZ9</accession>
<dbReference type="EMBL" id="JABSTU010000010">
    <property type="protein sequence ID" value="KAH8019997.1"/>
    <property type="molecule type" value="Genomic_DNA"/>
</dbReference>
<organism evidence="2 3">
    <name type="scientific">Rhipicephalus microplus</name>
    <name type="common">Cattle tick</name>
    <name type="synonym">Boophilus microplus</name>
    <dbReference type="NCBI Taxonomy" id="6941"/>
    <lineage>
        <taxon>Eukaryota</taxon>
        <taxon>Metazoa</taxon>
        <taxon>Ecdysozoa</taxon>
        <taxon>Arthropoda</taxon>
        <taxon>Chelicerata</taxon>
        <taxon>Arachnida</taxon>
        <taxon>Acari</taxon>
        <taxon>Parasitiformes</taxon>
        <taxon>Ixodida</taxon>
        <taxon>Ixodoidea</taxon>
        <taxon>Ixodidae</taxon>
        <taxon>Rhipicephalinae</taxon>
        <taxon>Rhipicephalus</taxon>
        <taxon>Boophilus</taxon>
    </lineage>
</organism>
<reference evidence="2" key="2">
    <citation type="submission" date="2021-09" db="EMBL/GenBank/DDBJ databases">
        <authorList>
            <person name="Jia N."/>
            <person name="Wang J."/>
            <person name="Shi W."/>
            <person name="Du L."/>
            <person name="Sun Y."/>
            <person name="Zhan W."/>
            <person name="Jiang J."/>
            <person name="Wang Q."/>
            <person name="Zhang B."/>
            <person name="Ji P."/>
            <person name="Sakyi L.B."/>
            <person name="Cui X."/>
            <person name="Yuan T."/>
            <person name="Jiang B."/>
            <person name="Yang W."/>
            <person name="Lam T.T.-Y."/>
            <person name="Chang Q."/>
            <person name="Ding S."/>
            <person name="Wang X."/>
            <person name="Zhu J."/>
            <person name="Ruan X."/>
            <person name="Zhao L."/>
            <person name="Wei J."/>
            <person name="Que T."/>
            <person name="Du C."/>
            <person name="Cheng J."/>
            <person name="Dai P."/>
            <person name="Han X."/>
            <person name="Huang E."/>
            <person name="Gao Y."/>
            <person name="Liu J."/>
            <person name="Shao H."/>
            <person name="Ye R."/>
            <person name="Li L."/>
            <person name="Wei W."/>
            <person name="Wang X."/>
            <person name="Wang C."/>
            <person name="Huo Q."/>
            <person name="Li W."/>
            <person name="Guo W."/>
            <person name="Chen H."/>
            <person name="Chen S."/>
            <person name="Zhou L."/>
            <person name="Zhou L."/>
            <person name="Ni X."/>
            <person name="Tian J."/>
            <person name="Zhou Y."/>
            <person name="Sheng Y."/>
            <person name="Liu T."/>
            <person name="Pan Y."/>
            <person name="Xia L."/>
            <person name="Li J."/>
            <person name="Zhao F."/>
            <person name="Cao W."/>
        </authorList>
    </citation>
    <scope>NUCLEOTIDE SEQUENCE</scope>
    <source>
        <strain evidence="2">Rmic-2018</strain>
        <tissue evidence="2">Larvae</tissue>
    </source>
</reference>
<feature type="region of interest" description="Disordered" evidence="1">
    <location>
        <begin position="463"/>
        <end position="543"/>
    </location>
</feature>
<feature type="region of interest" description="Disordered" evidence="1">
    <location>
        <begin position="300"/>
        <end position="324"/>
    </location>
</feature>
<evidence type="ECO:0000313" key="3">
    <source>
        <dbReference type="Proteomes" id="UP000821866"/>
    </source>
</evidence>
<feature type="compositionally biased region" description="Polar residues" evidence="1">
    <location>
        <begin position="485"/>
        <end position="515"/>
    </location>
</feature>
<feature type="compositionally biased region" description="Low complexity" evidence="1">
    <location>
        <begin position="39"/>
        <end position="57"/>
    </location>
</feature>
<gene>
    <name evidence="2" type="ORF">HPB51_023872</name>
</gene>